<name>A0AAW6CDX7_FLAPL</name>
<feature type="signal peptide" evidence="1">
    <location>
        <begin position="1"/>
        <end position="24"/>
    </location>
</feature>
<comment type="caution">
    <text evidence="2">The sequence shown here is derived from an EMBL/GenBank/DDBJ whole genome shotgun (WGS) entry which is preliminary data.</text>
</comment>
<gene>
    <name evidence="2" type="ORF">PND83_23655</name>
</gene>
<reference evidence="2" key="1">
    <citation type="submission" date="2023-01" db="EMBL/GenBank/DDBJ databases">
        <title>Human gut microbiome strain richness.</title>
        <authorList>
            <person name="Chen-Liaw A."/>
        </authorList>
    </citation>
    <scope>NUCLEOTIDE SEQUENCE</scope>
    <source>
        <strain evidence="2">2225st1_A6_2225SCRN_200828</strain>
    </source>
</reference>
<protein>
    <submittedName>
        <fullName evidence="2">Uncharacterized protein</fullName>
    </submittedName>
</protein>
<evidence type="ECO:0000313" key="2">
    <source>
        <dbReference type="EMBL" id="MDB7908976.1"/>
    </source>
</evidence>
<organism evidence="2 3">
    <name type="scientific">Flavonifractor plautii</name>
    <name type="common">Fusobacterium plautii</name>
    <dbReference type="NCBI Taxonomy" id="292800"/>
    <lineage>
        <taxon>Bacteria</taxon>
        <taxon>Bacillati</taxon>
        <taxon>Bacillota</taxon>
        <taxon>Clostridia</taxon>
        <taxon>Eubacteriales</taxon>
        <taxon>Oscillospiraceae</taxon>
        <taxon>Flavonifractor</taxon>
    </lineage>
</organism>
<accession>A0AAW6CDX7</accession>
<keyword evidence="1" id="KW-0732">Signal</keyword>
<evidence type="ECO:0000256" key="1">
    <source>
        <dbReference type="SAM" id="SignalP"/>
    </source>
</evidence>
<proteinExistence type="predicted"/>
<dbReference type="Proteomes" id="UP001211006">
    <property type="component" value="Unassembled WGS sequence"/>
</dbReference>
<sequence length="245" mass="26597">MKRILKGGCAILAVVVMLITTASAETGMSNTKYTTVNNYDYRYWSLIANNVEGRVDADAVAGLDGMNYAPVGYMGAQARLYSSSGVLKASSTWVYNEGTSYPTASGSLTYKTTSGYYYSKGQVKFYDGEGYITYTSAATPNFAPTRSVISDKNVIIQKNDNGEIYGSGLFLDEIGVQPDLIIAEGINGEIGYVKAEDLNDAEIETPEQAVTKMLNEIHYEIPLYDSDGITVIGSFMLSPVEDINE</sequence>
<feature type="chain" id="PRO_5043364010" evidence="1">
    <location>
        <begin position="25"/>
        <end position="245"/>
    </location>
</feature>
<dbReference type="RefSeq" id="WP_271909112.1">
    <property type="nucleotide sequence ID" value="NZ_JAQLWN010000052.1"/>
</dbReference>
<dbReference type="AlphaFoldDB" id="A0AAW6CDX7"/>
<evidence type="ECO:0000313" key="3">
    <source>
        <dbReference type="Proteomes" id="UP001211006"/>
    </source>
</evidence>
<dbReference type="EMBL" id="JAQLWO010000060">
    <property type="protein sequence ID" value="MDB7908976.1"/>
    <property type="molecule type" value="Genomic_DNA"/>
</dbReference>